<sequence length="186" mass="22267">MVAWSGLLRSTLLPVLTRNKNLVVNNIVQNGTTKRHMSGHERTMSIIPSRWMWDKTKDLFHLYFMVAAIPIGLTIFFTSIFIGPATLTEIPEGYTPKEWEYHRSPITRFLQRYIMTTDQMEYEKYCHFIWTEQEVMKCRALENKVKALIAERKDYQAYYYYPYTSADYMRRMAQREKDQRELYSGD</sequence>
<reference evidence="20" key="2">
    <citation type="submission" date="2025-04" db="UniProtKB">
        <authorList>
            <consortium name="RefSeq"/>
        </authorList>
    </citation>
    <scope>IDENTIFICATION</scope>
    <source>
        <strain evidence="20">USDA-PBARC FA_bdor</strain>
        <tissue evidence="20">Whole organism</tissue>
    </source>
</reference>
<evidence type="ECO:0000256" key="10">
    <source>
        <dbReference type="ARBA" id="ARBA00022946"/>
    </source>
</evidence>
<keyword evidence="19" id="KW-1185">Reference proteome</keyword>
<evidence type="ECO:0000256" key="8">
    <source>
        <dbReference type="ARBA" id="ARBA00022692"/>
    </source>
</evidence>
<evidence type="ECO:0000256" key="11">
    <source>
        <dbReference type="ARBA" id="ARBA00022982"/>
    </source>
</evidence>
<evidence type="ECO:0000256" key="16">
    <source>
        <dbReference type="ARBA" id="ARBA00032550"/>
    </source>
</evidence>
<dbReference type="RefSeq" id="XP_011312200.1">
    <property type="nucleotide sequence ID" value="XM_011313898.1"/>
</dbReference>
<accession>A0A0C9QCL5</accession>
<evidence type="ECO:0000256" key="12">
    <source>
        <dbReference type="ARBA" id="ARBA00022989"/>
    </source>
</evidence>
<keyword evidence="6" id="KW-0813">Transport</keyword>
<evidence type="ECO:0000256" key="7">
    <source>
        <dbReference type="ARBA" id="ARBA00022660"/>
    </source>
</evidence>
<keyword evidence="13" id="KW-0496">Mitochondrion</keyword>
<accession>A0A9R1TMH1</accession>
<keyword evidence="14 17" id="KW-0472">Membrane</keyword>
<evidence type="ECO:0000256" key="15">
    <source>
        <dbReference type="ARBA" id="ARBA00032395"/>
    </source>
</evidence>
<evidence type="ECO:0000313" key="19">
    <source>
        <dbReference type="Proteomes" id="UP000694866"/>
    </source>
</evidence>
<dbReference type="PANTHER" id="PTHR13178">
    <property type="entry name" value="NADH-UBIQUINONE OXIDOREDUCTASE SGDH SUBUNIT"/>
    <property type="match status" value="1"/>
</dbReference>
<evidence type="ECO:0000256" key="2">
    <source>
        <dbReference type="ARBA" id="ARBA00004434"/>
    </source>
</evidence>
<keyword evidence="8 17" id="KW-0812">Transmembrane</keyword>
<evidence type="ECO:0000256" key="6">
    <source>
        <dbReference type="ARBA" id="ARBA00022448"/>
    </source>
</evidence>
<keyword evidence="12 17" id="KW-1133">Transmembrane helix</keyword>
<dbReference type="EMBL" id="GBYB01001049">
    <property type="protein sequence ID" value="JAG70816.1"/>
    <property type="molecule type" value="Transcribed_RNA"/>
</dbReference>
<dbReference type="Pfam" id="PF09781">
    <property type="entry name" value="NDUF_B5"/>
    <property type="match status" value="1"/>
</dbReference>
<comment type="similarity">
    <text evidence="3">Belongs to the complex I NDUFB5 subunit family.</text>
</comment>
<dbReference type="GO" id="GO:0005743">
    <property type="term" value="C:mitochondrial inner membrane"/>
    <property type="evidence" value="ECO:0007669"/>
    <property type="project" value="UniProtKB-SubCell"/>
</dbReference>
<dbReference type="CTD" id="46260"/>
<keyword evidence="7" id="KW-0679">Respiratory chain</keyword>
<evidence type="ECO:0000256" key="17">
    <source>
        <dbReference type="SAM" id="Phobius"/>
    </source>
</evidence>
<evidence type="ECO:0000256" key="13">
    <source>
        <dbReference type="ARBA" id="ARBA00023128"/>
    </source>
</evidence>
<comment type="function">
    <text evidence="1">Accessory subunit of the mitochondrial membrane respiratory chain NADH dehydrogenase (Complex I), that is believed not to be involved in catalysis. Complex I functions in the transfer of electrons from NADH to the respiratory chain. The immediate electron acceptor for the enzyme is believed to be ubiquinone.</text>
</comment>
<reference evidence="18" key="1">
    <citation type="submission" date="2015-01" db="EMBL/GenBank/DDBJ databases">
        <title>Transcriptome Assembly of Fopius arisanus.</title>
        <authorList>
            <person name="Geib S."/>
        </authorList>
    </citation>
    <scope>NUCLEOTIDE SEQUENCE</scope>
</reference>
<evidence type="ECO:0000256" key="1">
    <source>
        <dbReference type="ARBA" id="ARBA00003195"/>
    </source>
</evidence>
<evidence type="ECO:0000256" key="3">
    <source>
        <dbReference type="ARBA" id="ARBA00007152"/>
    </source>
</evidence>
<dbReference type="PANTHER" id="PTHR13178:SF0">
    <property type="entry name" value="NADH DEHYDROGENASE [UBIQUINONE] 1 BETA SUBCOMPLEX SUBUNIT 5, MITOCHONDRIAL"/>
    <property type="match status" value="1"/>
</dbReference>
<dbReference type="Proteomes" id="UP000694866">
    <property type="component" value="Unplaced"/>
</dbReference>
<comment type="subcellular location">
    <subcellularLocation>
        <location evidence="2">Mitochondrion inner membrane</location>
        <topology evidence="2">Single-pass membrane protein</topology>
    </subcellularLocation>
</comment>
<feature type="transmembrane region" description="Helical" evidence="17">
    <location>
        <begin position="60"/>
        <end position="82"/>
    </location>
</feature>
<evidence type="ECO:0000256" key="4">
    <source>
        <dbReference type="ARBA" id="ARBA00011533"/>
    </source>
</evidence>
<evidence type="ECO:0000313" key="18">
    <source>
        <dbReference type="EMBL" id="JAG70816.1"/>
    </source>
</evidence>
<keyword evidence="11" id="KW-0249">Electron transport</keyword>
<keyword evidence="9" id="KW-0999">Mitochondrion inner membrane</keyword>
<comment type="subunit">
    <text evidence="4">Complex I is composed of 45 different subunits.</text>
</comment>
<organism evidence="18">
    <name type="scientific">Fopius arisanus</name>
    <dbReference type="NCBI Taxonomy" id="64838"/>
    <lineage>
        <taxon>Eukaryota</taxon>
        <taxon>Metazoa</taxon>
        <taxon>Ecdysozoa</taxon>
        <taxon>Arthropoda</taxon>
        <taxon>Hexapoda</taxon>
        <taxon>Insecta</taxon>
        <taxon>Pterygota</taxon>
        <taxon>Neoptera</taxon>
        <taxon>Endopterygota</taxon>
        <taxon>Hymenoptera</taxon>
        <taxon>Apocrita</taxon>
        <taxon>Ichneumonoidea</taxon>
        <taxon>Braconidae</taxon>
        <taxon>Opiinae</taxon>
        <taxon>Fopius</taxon>
    </lineage>
</organism>
<evidence type="ECO:0000256" key="5">
    <source>
        <dbReference type="ARBA" id="ARBA00015175"/>
    </source>
</evidence>
<gene>
    <name evidence="18" type="primary">NDUFB5_0</name>
    <name evidence="20" type="synonym">ND-SGDH</name>
    <name evidence="18" type="ORF">g.26373</name>
</gene>
<dbReference type="AlphaFoldDB" id="A0A0C9QCL5"/>
<evidence type="ECO:0000313" key="20">
    <source>
        <dbReference type="RefSeq" id="XP_011312200.1"/>
    </source>
</evidence>
<dbReference type="InterPro" id="IPR019173">
    <property type="entry name" value="NADH_UbQ_OxRdtase_B5_su"/>
</dbReference>
<evidence type="ECO:0000256" key="9">
    <source>
        <dbReference type="ARBA" id="ARBA00022792"/>
    </source>
</evidence>
<dbReference type="GeneID" id="105272029"/>
<name>A0A0C9QCL5_9HYME</name>
<protein>
    <recommendedName>
        <fullName evidence="5">NADH dehydrogenase [ubiquinone] 1 beta subcomplex subunit 5, mitochondrial</fullName>
    </recommendedName>
    <alternativeName>
        <fullName evidence="16">Complex I-SGDH</fullName>
    </alternativeName>
    <alternativeName>
        <fullName evidence="15">NADH-ubiquinone oxidoreductase SGDH subunit</fullName>
    </alternativeName>
</protein>
<evidence type="ECO:0000256" key="14">
    <source>
        <dbReference type="ARBA" id="ARBA00023136"/>
    </source>
</evidence>
<dbReference type="KEGG" id="fas:105272029"/>
<proteinExistence type="inferred from homology"/>
<dbReference type="OrthoDB" id="9995605at2759"/>
<keyword evidence="10" id="KW-0809">Transit peptide</keyword>